<organism evidence="2">
    <name type="scientific">Alexandrium catenella</name>
    <name type="common">Red tide dinoflagellate</name>
    <name type="synonym">Gonyaulax catenella</name>
    <dbReference type="NCBI Taxonomy" id="2925"/>
    <lineage>
        <taxon>Eukaryota</taxon>
        <taxon>Sar</taxon>
        <taxon>Alveolata</taxon>
        <taxon>Dinophyceae</taxon>
        <taxon>Gonyaulacales</taxon>
        <taxon>Pyrocystaceae</taxon>
        <taxon>Alexandrium</taxon>
    </lineage>
</organism>
<dbReference type="EMBL" id="HBGE01041358">
    <property type="protein sequence ID" value="CAD9136874.1"/>
    <property type="molecule type" value="Transcribed_RNA"/>
</dbReference>
<gene>
    <name evidence="2" type="ORF">ACAT0790_LOCUS24959</name>
</gene>
<feature type="region of interest" description="Disordered" evidence="1">
    <location>
        <begin position="1"/>
        <end position="68"/>
    </location>
</feature>
<sequence>MAQAGASSRESPSRASASLRALPTEAMASHGGYRGAREGAAPARSSKAPMNWSAAETSRKMEEDLSRFEKHDAVADRAGGGGGGGGGAKLPFMVDDIYVQPVKTGPVYCRTRLSPANPVKPSWALKW</sequence>
<dbReference type="AlphaFoldDB" id="A0A7S1MR68"/>
<accession>A0A7S1MR68</accession>
<evidence type="ECO:0000313" key="2">
    <source>
        <dbReference type="EMBL" id="CAD9136874.1"/>
    </source>
</evidence>
<evidence type="ECO:0000256" key="1">
    <source>
        <dbReference type="SAM" id="MobiDB-lite"/>
    </source>
</evidence>
<protein>
    <submittedName>
        <fullName evidence="2">Uncharacterized protein</fullName>
    </submittedName>
</protein>
<reference evidence="2" key="1">
    <citation type="submission" date="2021-01" db="EMBL/GenBank/DDBJ databases">
        <authorList>
            <person name="Corre E."/>
            <person name="Pelletier E."/>
            <person name="Niang G."/>
            <person name="Scheremetjew M."/>
            <person name="Finn R."/>
            <person name="Kale V."/>
            <person name="Holt S."/>
            <person name="Cochrane G."/>
            <person name="Meng A."/>
            <person name="Brown T."/>
            <person name="Cohen L."/>
        </authorList>
    </citation>
    <scope>NUCLEOTIDE SEQUENCE</scope>
    <source>
        <strain evidence="2">OF101</strain>
    </source>
</reference>
<proteinExistence type="predicted"/>
<feature type="compositionally biased region" description="Low complexity" evidence="1">
    <location>
        <begin position="1"/>
        <end position="21"/>
    </location>
</feature>
<name>A0A7S1MR68_ALECA</name>
<feature type="compositionally biased region" description="Basic and acidic residues" evidence="1">
    <location>
        <begin position="57"/>
        <end position="68"/>
    </location>
</feature>